<evidence type="ECO:0000259" key="10">
    <source>
        <dbReference type="Pfam" id="PF00535"/>
    </source>
</evidence>
<comment type="subcellular location">
    <subcellularLocation>
        <location evidence="1">Cell membrane</location>
        <topology evidence="1">Multi-pass membrane protein</topology>
    </subcellularLocation>
</comment>
<dbReference type="FunFam" id="3.90.550.10:FF:000079">
    <property type="entry name" value="Probable glycosyl transferase"/>
    <property type="match status" value="1"/>
</dbReference>
<dbReference type="Pfam" id="PF00535">
    <property type="entry name" value="Glycos_transf_2"/>
    <property type="match status" value="1"/>
</dbReference>
<evidence type="ECO:0000256" key="8">
    <source>
        <dbReference type="ARBA" id="ARBA00038152"/>
    </source>
</evidence>
<feature type="domain" description="Glycosyltransferase 2-like" evidence="10">
    <location>
        <begin position="23"/>
        <end position="188"/>
    </location>
</feature>
<keyword evidence="4 11" id="KW-0808">Transferase</keyword>
<keyword evidence="12" id="KW-1185">Reference proteome</keyword>
<name>A0A840YBG3_9PROT</name>
<evidence type="ECO:0000313" key="12">
    <source>
        <dbReference type="Proteomes" id="UP000580654"/>
    </source>
</evidence>
<dbReference type="SUPFAM" id="SSF53448">
    <property type="entry name" value="Nucleotide-diphospho-sugar transferases"/>
    <property type="match status" value="1"/>
</dbReference>
<feature type="transmembrane region" description="Helical" evidence="9">
    <location>
        <begin position="282"/>
        <end position="307"/>
    </location>
</feature>
<dbReference type="CDD" id="cd04187">
    <property type="entry name" value="DPM1_like_bac"/>
    <property type="match status" value="1"/>
</dbReference>
<dbReference type="InterPro" id="IPR029044">
    <property type="entry name" value="Nucleotide-diphossugar_trans"/>
</dbReference>
<evidence type="ECO:0000256" key="7">
    <source>
        <dbReference type="ARBA" id="ARBA00023136"/>
    </source>
</evidence>
<dbReference type="InterPro" id="IPR001173">
    <property type="entry name" value="Glyco_trans_2-like"/>
</dbReference>
<evidence type="ECO:0000256" key="3">
    <source>
        <dbReference type="ARBA" id="ARBA00022676"/>
    </source>
</evidence>
<dbReference type="Gene3D" id="3.90.550.10">
    <property type="entry name" value="Spore Coat Polysaccharide Biosynthesis Protein SpsA, Chain A"/>
    <property type="match status" value="1"/>
</dbReference>
<dbReference type="GO" id="GO:0005886">
    <property type="term" value="C:plasma membrane"/>
    <property type="evidence" value="ECO:0007669"/>
    <property type="project" value="UniProtKB-SubCell"/>
</dbReference>
<reference evidence="11 12" key="1">
    <citation type="submission" date="2020-08" db="EMBL/GenBank/DDBJ databases">
        <title>Genomic Encyclopedia of Type Strains, Phase IV (KMG-IV): sequencing the most valuable type-strain genomes for metagenomic binning, comparative biology and taxonomic classification.</title>
        <authorList>
            <person name="Goeker M."/>
        </authorList>
    </citation>
    <scope>NUCLEOTIDE SEQUENCE [LARGE SCALE GENOMIC DNA]</scope>
    <source>
        <strain evidence="11 12">DSM 25622</strain>
    </source>
</reference>
<dbReference type="Proteomes" id="UP000580654">
    <property type="component" value="Unassembled WGS sequence"/>
</dbReference>
<evidence type="ECO:0000256" key="4">
    <source>
        <dbReference type="ARBA" id="ARBA00022679"/>
    </source>
</evidence>
<dbReference type="PANTHER" id="PTHR48090:SF1">
    <property type="entry name" value="PROPHAGE BACTOPRENOL GLUCOSYL TRANSFERASE HOMOLOG"/>
    <property type="match status" value="1"/>
</dbReference>
<comment type="caution">
    <text evidence="11">The sequence shown here is derived from an EMBL/GenBank/DDBJ whole genome shotgun (WGS) entry which is preliminary data.</text>
</comment>
<dbReference type="GO" id="GO:0016757">
    <property type="term" value="F:glycosyltransferase activity"/>
    <property type="evidence" value="ECO:0007669"/>
    <property type="project" value="UniProtKB-KW"/>
</dbReference>
<dbReference type="PANTHER" id="PTHR48090">
    <property type="entry name" value="UNDECAPRENYL-PHOSPHATE 4-DEOXY-4-FORMAMIDO-L-ARABINOSE TRANSFERASE-RELATED"/>
    <property type="match status" value="1"/>
</dbReference>
<evidence type="ECO:0000256" key="2">
    <source>
        <dbReference type="ARBA" id="ARBA00022475"/>
    </source>
</evidence>
<dbReference type="RefSeq" id="WP_184515490.1">
    <property type="nucleotide sequence ID" value="NZ_JACIJD010000005.1"/>
</dbReference>
<protein>
    <submittedName>
        <fullName evidence="11">Glycosyltransferase involved in cell wall biosynthesis</fullName>
    </submittedName>
</protein>
<organism evidence="11 12">
    <name type="scientific">Muricoccus pecuniae</name>
    <dbReference type="NCBI Taxonomy" id="693023"/>
    <lineage>
        <taxon>Bacteria</taxon>
        <taxon>Pseudomonadati</taxon>
        <taxon>Pseudomonadota</taxon>
        <taxon>Alphaproteobacteria</taxon>
        <taxon>Acetobacterales</taxon>
        <taxon>Roseomonadaceae</taxon>
        <taxon>Muricoccus</taxon>
    </lineage>
</organism>
<proteinExistence type="inferred from homology"/>
<evidence type="ECO:0000256" key="9">
    <source>
        <dbReference type="SAM" id="Phobius"/>
    </source>
</evidence>
<dbReference type="AlphaFoldDB" id="A0A840YBG3"/>
<gene>
    <name evidence="11" type="ORF">FHS87_001430</name>
</gene>
<keyword evidence="7 9" id="KW-0472">Membrane</keyword>
<evidence type="ECO:0000313" key="11">
    <source>
        <dbReference type="EMBL" id="MBB5693401.1"/>
    </source>
</evidence>
<evidence type="ECO:0000256" key="1">
    <source>
        <dbReference type="ARBA" id="ARBA00004651"/>
    </source>
</evidence>
<evidence type="ECO:0000256" key="6">
    <source>
        <dbReference type="ARBA" id="ARBA00022989"/>
    </source>
</evidence>
<feature type="transmembrane region" description="Helical" evidence="9">
    <location>
        <begin position="247"/>
        <end position="270"/>
    </location>
</feature>
<keyword evidence="2" id="KW-1003">Cell membrane</keyword>
<dbReference type="InterPro" id="IPR050256">
    <property type="entry name" value="Glycosyltransferase_2"/>
</dbReference>
<comment type="similarity">
    <text evidence="8">Belongs to the glycosyltransferase 2 family. GtrB subfamily.</text>
</comment>
<keyword evidence="3" id="KW-0328">Glycosyltransferase</keyword>
<dbReference type="EMBL" id="JACIJD010000005">
    <property type="protein sequence ID" value="MBB5693401.1"/>
    <property type="molecule type" value="Genomic_DNA"/>
</dbReference>
<sequence>MTPDQRLDDQAVPLPELIIPELSIVVPAYNEAEVLSSFHARLTAVMAGLGSSYEIVYVNDGSRDATLSTMFALRDADPRVSIVNLSRNFGKEIALTAGLDHARASGAVVVIDADLQDPPEVIPELVATWREGVDVVYATRRSRKGEGWLKRATASLFYRVIGRASGRINIPADTGDFRLMSRRALDALLRLREQHRFMKGLFAWIGFPSRAVYYDRAPRAAGQTKWNYWRLWNLSIEGITSFTTAPLIAATYLGFVTAVLAIVLMLRVVMNTLINGDPVPGYPSLMAVVLFLGGVQLITLGIMGEYLGRIFNEVKRRPLYVVERYVAGGEAGE</sequence>
<accession>A0A840YBG3</accession>
<evidence type="ECO:0000256" key="5">
    <source>
        <dbReference type="ARBA" id="ARBA00022692"/>
    </source>
</evidence>
<keyword evidence="5 9" id="KW-0812">Transmembrane</keyword>
<keyword evidence="6 9" id="KW-1133">Transmembrane helix</keyword>